<gene>
    <name evidence="1" type="ORF">L201_004349</name>
</gene>
<accession>A0AAX4JVF8</accession>
<keyword evidence="2" id="KW-1185">Reference proteome</keyword>
<sequence length="80" mass="9493">MHKLARRLHGIEAEQERSIELILSNPFHDDDEYPGEEDASIRKWETWKDALSWRYPNWRSDQLSISKWGKAQECSCCGEK</sequence>
<name>A0AAX4JVF8_9TREE</name>
<reference evidence="1 2" key="1">
    <citation type="submission" date="2024-01" db="EMBL/GenBank/DDBJ databases">
        <title>Comparative genomics of Cryptococcus and Kwoniella reveals pathogenesis evolution and contrasting modes of karyotype evolution via chromosome fusion or intercentromeric recombination.</title>
        <authorList>
            <person name="Coelho M.A."/>
            <person name="David-Palma M."/>
            <person name="Shea T."/>
            <person name="Bowers K."/>
            <person name="McGinley-Smith S."/>
            <person name="Mohammad A.W."/>
            <person name="Gnirke A."/>
            <person name="Yurkov A.M."/>
            <person name="Nowrousian M."/>
            <person name="Sun S."/>
            <person name="Cuomo C.A."/>
            <person name="Heitman J."/>
        </authorList>
    </citation>
    <scope>NUCLEOTIDE SEQUENCE [LARGE SCALE GENOMIC DNA]</scope>
    <source>
        <strain evidence="1 2">CBS 6074</strain>
    </source>
</reference>
<dbReference type="RefSeq" id="XP_066076188.1">
    <property type="nucleotide sequence ID" value="XM_066220091.1"/>
</dbReference>
<organism evidence="1 2">
    <name type="scientific">Kwoniella dendrophila CBS 6074</name>
    <dbReference type="NCBI Taxonomy" id="1295534"/>
    <lineage>
        <taxon>Eukaryota</taxon>
        <taxon>Fungi</taxon>
        <taxon>Dikarya</taxon>
        <taxon>Basidiomycota</taxon>
        <taxon>Agaricomycotina</taxon>
        <taxon>Tremellomycetes</taxon>
        <taxon>Tremellales</taxon>
        <taxon>Cryptococcaceae</taxon>
        <taxon>Kwoniella</taxon>
    </lineage>
</organism>
<proteinExistence type="predicted"/>
<dbReference type="EMBL" id="CP144102">
    <property type="protein sequence ID" value="WWC89425.1"/>
    <property type="molecule type" value="Genomic_DNA"/>
</dbReference>
<dbReference type="AlphaFoldDB" id="A0AAX4JVF8"/>
<dbReference type="GeneID" id="91095019"/>
<evidence type="ECO:0000313" key="2">
    <source>
        <dbReference type="Proteomes" id="UP001355207"/>
    </source>
</evidence>
<dbReference type="Proteomes" id="UP001355207">
    <property type="component" value="Chromosome 5"/>
</dbReference>
<protein>
    <submittedName>
        <fullName evidence="1">Uncharacterized protein</fullName>
    </submittedName>
</protein>
<evidence type="ECO:0000313" key="1">
    <source>
        <dbReference type="EMBL" id="WWC89425.1"/>
    </source>
</evidence>